<feature type="region of interest" description="Disordered" evidence="2">
    <location>
        <begin position="51"/>
        <end position="88"/>
    </location>
</feature>
<dbReference type="Proteomes" id="UP000008820">
    <property type="component" value="Chromosome 3"/>
</dbReference>
<feature type="compositionally biased region" description="Polar residues" evidence="2">
    <location>
        <begin position="61"/>
        <end position="82"/>
    </location>
</feature>
<dbReference type="Gene3D" id="1.10.20.10">
    <property type="entry name" value="Histone, subunit A"/>
    <property type="match status" value="1"/>
</dbReference>
<dbReference type="SUPFAM" id="SSF47113">
    <property type="entry name" value="Histone-fold"/>
    <property type="match status" value="1"/>
</dbReference>
<feature type="domain" description="Core Histone H2A/H2B/H3" evidence="3">
    <location>
        <begin position="98"/>
        <end position="182"/>
    </location>
</feature>
<dbReference type="GO" id="GO:0000786">
    <property type="term" value="C:nucleosome"/>
    <property type="evidence" value="ECO:0007669"/>
    <property type="project" value="InterPro"/>
</dbReference>
<dbReference type="InterPro" id="IPR009072">
    <property type="entry name" value="Histone-fold"/>
</dbReference>
<dbReference type="GO" id="GO:0003677">
    <property type="term" value="F:DNA binding"/>
    <property type="evidence" value="ECO:0007669"/>
    <property type="project" value="InterPro"/>
</dbReference>
<protein>
    <recommendedName>
        <fullName evidence="3">Core Histone H2A/H2B/H3 domain-containing protein</fullName>
    </recommendedName>
</protein>
<dbReference type="PROSITE" id="PS00959">
    <property type="entry name" value="HISTONE_H3_2"/>
    <property type="match status" value="1"/>
</dbReference>
<reference evidence="4 5" key="1">
    <citation type="submission" date="2017-06" db="EMBL/GenBank/DDBJ databases">
        <title>Aedes aegypti genome working group (AGWG) sequencing and assembly.</title>
        <authorList>
            <consortium name="Aedes aegypti Genome Working Group (AGWG)"/>
            <person name="Matthews B.J."/>
        </authorList>
    </citation>
    <scope>NUCLEOTIDE SEQUENCE [LARGE SCALE GENOMIC DNA]</scope>
    <source>
        <strain evidence="4 5">LVP_AGWG</strain>
    </source>
</reference>
<feature type="compositionally biased region" description="Basic and acidic residues" evidence="2">
    <location>
        <begin position="23"/>
        <end position="37"/>
    </location>
</feature>
<evidence type="ECO:0000313" key="4">
    <source>
        <dbReference type="EnsemblMetazoa" id="AAEL004001-PA"/>
    </source>
</evidence>
<evidence type="ECO:0000259" key="3">
    <source>
        <dbReference type="Pfam" id="PF00125"/>
    </source>
</evidence>
<dbReference type="EnsemblMetazoa" id="AAEL004001-RA">
    <property type="protein sequence ID" value="AAEL004001-PA"/>
    <property type="gene ID" value="AAEL004001"/>
</dbReference>
<feature type="region of interest" description="Disordered" evidence="2">
    <location>
        <begin position="1"/>
        <end position="38"/>
    </location>
</feature>
<proteinExistence type="inferred from homology"/>
<dbReference type="AlphaFoldDB" id="A0A1S4F6D3"/>
<sequence>MPTGGSSDFNDSISDRVSSTRIDPVRISDNSSRERRATRLRRQNAFDIDSVDIDLEDPASESPSTVSYDQPNYSGGESQLTRTRNKSRRINRYHPFDLAIRQIRQIQSTTTLLIPRQPFERLVREIAQPMGPELRFRGEAIDALQESAEPYLIHLFQDSILSALHGKRLTTMLRDLQLVMRIREREQQRKACDINEMEY</sequence>
<evidence type="ECO:0000313" key="5">
    <source>
        <dbReference type="Proteomes" id="UP000008820"/>
    </source>
</evidence>
<name>A0A1S4F6D3_AEDAE</name>
<dbReference type="InterPro" id="IPR007125">
    <property type="entry name" value="H2A/H2B/H3"/>
</dbReference>
<organism evidence="4 5">
    <name type="scientific">Aedes aegypti</name>
    <name type="common">Yellowfever mosquito</name>
    <name type="synonym">Culex aegypti</name>
    <dbReference type="NCBI Taxonomy" id="7159"/>
    <lineage>
        <taxon>Eukaryota</taxon>
        <taxon>Metazoa</taxon>
        <taxon>Ecdysozoa</taxon>
        <taxon>Arthropoda</taxon>
        <taxon>Hexapoda</taxon>
        <taxon>Insecta</taxon>
        <taxon>Pterygota</taxon>
        <taxon>Neoptera</taxon>
        <taxon>Endopterygota</taxon>
        <taxon>Diptera</taxon>
        <taxon>Nematocera</taxon>
        <taxon>Culicoidea</taxon>
        <taxon>Culicidae</taxon>
        <taxon>Culicinae</taxon>
        <taxon>Aedini</taxon>
        <taxon>Aedes</taxon>
        <taxon>Stegomyia</taxon>
    </lineage>
</organism>
<dbReference type="Pfam" id="PF00125">
    <property type="entry name" value="Histone"/>
    <property type="match status" value="1"/>
</dbReference>
<evidence type="ECO:0000256" key="1">
    <source>
        <dbReference type="ARBA" id="ARBA00010343"/>
    </source>
</evidence>
<gene>
    <name evidence="4" type="primary">5563916</name>
</gene>
<dbReference type="InParanoid" id="A0A1S4F6D3"/>
<feature type="compositionally biased region" description="Polar residues" evidence="2">
    <location>
        <begin position="1"/>
        <end position="21"/>
    </location>
</feature>
<dbReference type="PANTHER" id="PTHR11426">
    <property type="entry name" value="HISTONE H3"/>
    <property type="match status" value="1"/>
</dbReference>
<dbReference type="SMART" id="SM00428">
    <property type="entry name" value="H3"/>
    <property type="match status" value="1"/>
</dbReference>
<dbReference type="InterPro" id="IPR000164">
    <property type="entry name" value="Histone_H3/CENP-A"/>
</dbReference>
<evidence type="ECO:0000256" key="2">
    <source>
        <dbReference type="SAM" id="MobiDB-lite"/>
    </source>
</evidence>
<dbReference type="GO" id="GO:0030527">
    <property type="term" value="F:structural constituent of chromatin"/>
    <property type="evidence" value="ECO:0007669"/>
    <property type="project" value="InterPro"/>
</dbReference>
<reference evidence="4" key="2">
    <citation type="submission" date="2020-05" db="UniProtKB">
        <authorList>
            <consortium name="EnsemblMetazoa"/>
        </authorList>
    </citation>
    <scope>IDENTIFICATION</scope>
    <source>
        <strain evidence="4">LVP_AGWG</strain>
    </source>
</reference>
<accession>A0A1S4F6D3</accession>
<comment type="similarity">
    <text evidence="1">Belongs to the histone H3 family.</text>
</comment>
<dbReference type="CDD" id="cd22911">
    <property type="entry name" value="HFD_H3"/>
    <property type="match status" value="1"/>
</dbReference>
<dbReference type="VEuPathDB" id="VectorBase:AAEL004001"/>
<dbReference type="GO" id="GO:0046982">
    <property type="term" value="F:protein heterodimerization activity"/>
    <property type="evidence" value="ECO:0007669"/>
    <property type="project" value="InterPro"/>
</dbReference>
<dbReference type="OrthoDB" id="420022at2759"/>
<keyword evidence="5" id="KW-1185">Reference proteome</keyword>